<dbReference type="Pfam" id="PF13350">
    <property type="entry name" value="Y_phosphatase3"/>
    <property type="match status" value="1"/>
</dbReference>
<name>A0A6A0BAT5_9LACT</name>
<gene>
    <name evidence="2" type="ORF">Hs30E_03160</name>
</gene>
<dbReference type="InterPro" id="IPR029021">
    <property type="entry name" value="Prot-tyrosine_phosphatase-like"/>
</dbReference>
<protein>
    <recommendedName>
        <fullName evidence="4">Protein-tyrosine-phosphatase</fullName>
    </recommendedName>
</protein>
<dbReference type="GO" id="GO:0004721">
    <property type="term" value="F:phosphoprotein phosphatase activity"/>
    <property type="evidence" value="ECO:0007669"/>
    <property type="project" value="InterPro"/>
</dbReference>
<dbReference type="Gene3D" id="3.90.190.10">
    <property type="entry name" value="Protein tyrosine phosphatase superfamily"/>
    <property type="match status" value="1"/>
</dbReference>
<dbReference type="SUPFAM" id="SSF52799">
    <property type="entry name" value="(Phosphotyrosine protein) phosphatases II"/>
    <property type="match status" value="1"/>
</dbReference>
<evidence type="ECO:0000256" key="1">
    <source>
        <dbReference type="ARBA" id="ARBA00009580"/>
    </source>
</evidence>
<comment type="similarity">
    <text evidence="1">Belongs to the protein-tyrosine phosphatase family.</text>
</comment>
<reference evidence="2 3" key="1">
    <citation type="submission" date="2020-02" db="EMBL/GenBank/DDBJ databases">
        <title>Draft genome sequence of Lactococcus sp. Hs30E4-3.</title>
        <authorList>
            <person name="Noda S."/>
            <person name="Yuki M."/>
            <person name="Ohkuma M."/>
        </authorList>
    </citation>
    <scope>NUCLEOTIDE SEQUENCE [LARGE SCALE GENOMIC DNA]</scope>
    <source>
        <strain evidence="2 3">Hs30E4-3</strain>
    </source>
</reference>
<dbReference type="AlphaFoldDB" id="A0A6A0BAT5"/>
<evidence type="ECO:0008006" key="4">
    <source>
        <dbReference type="Google" id="ProtNLM"/>
    </source>
</evidence>
<comment type="caution">
    <text evidence="2">The sequence shown here is derived from an EMBL/GenBank/DDBJ whole genome shotgun (WGS) entry which is preliminary data.</text>
</comment>
<dbReference type="EMBL" id="BLLI01000005">
    <property type="protein sequence ID" value="GFH41765.1"/>
    <property type="molecule type" value="Genomic_DNA"/>
</dbReference>
<keyword evidence="3" id="KW-1185">Reference proteome</keyword>
<evidence type="ECO:0000313" key="3">
    <source>
        <dbReference type="Proteomes" id="UP000480303"/>
    </source>
</evidence>
<dbReference type="PANTHER" id="PTHR31126:SF1">
    <property type="entry name" value="TYROSINE SPECIFIC PROTEIN PHOSPHATASES DOMAIN-CONTAINING PROTEIN"/>
    <property type="match status" value="1"/>
</dbReference>
<dbReference type="RefSeq" id="WP_172207480.1">
    <property type="nucleotide sequence ID" value="NZ_BLLI01000005.1"/>
</dbReference>
<evidence type="ECO:0000313" key="2">
    <source>
        <dbReference type="EMBL" id="GFH41765.1"/>
    </source>
</evidence>
<accession>A0A6A0BAT5</accession>
<proteinExistence type="inferred from homology"/>
<dbReference type="InterPro" id="IPR026893">
    <property type="entry name" value="Tyr/Ser_Pase_IphP-type"/>
</dbReference>
<dbReference type="Proteomes" id="UP000480303">
    <property type="component" value="Unassembled WGS sequence"/>
</dbReference>
<sequence>MTFKKLDNFRDFGGYETTSGRQVKSRILYRSDALSKLYPAEADSLRDDFGIKTIIDFRSDFERATEPDPEIGGVAYHALAPKAELAEYASESRDLKNAVRKSSVELIQAGKTEKFMTVRQDMLDMMKTFVTDAGNRAIYRQMLEVYLNADNYGIIQHCRGGKDRTGFGVAIILGILGVPKETILADFLLTNIYNADMVTAKMADYRDVTSDSVLLANLYDMLTVKKDNLEVAYDEMLRLYGGFDEFVSEGLKFSLTEQEKLRKNLLV</sequence>
<dbReference type="PANTHER" id="PTHR31126">
    <property type="entry name" value="TYROSINE-PROTEIN PHOSPHATASE"/>
    <property type="match status" value="1"/>
</dbReference>
<organism evidence="2 3">
    <name type="scientific">Pseudolactococcus hodotermopsidis</name>
    <dbReference type="NCBI Taxonomy" id="2709157"/>
    <lineage>
        <taxon>Bacteria</taxon>
        <taxon>Bacillati</taxon>
        <taxon>Bacillota</taxon>
        <taxon>Bacilli</taxon>
        <taxon>Lactobacillales</taxon>
        <taxon>Streptococcaceae</taxon>
        <taxon>Pseudolactococcus</taxon>
    </lineage>
</organism>